<dbReference type="SUPFAM" id="SSF53474">
    <property type="entry name" value="alpha/beta-Hydrolases"/>
    <property type="match status" value="1"/>
</dbReference>
<dbReference type="InterPro" id="IPR029058">
    <property type="entry name" value="AB_hydrolase_fold"/>
</dbReference>
<name>A0A4R2CDQ5_SHIGR</name>
<organism evidence="2 3">
    <name type="scientific">Shinella granuli</name>
    <dbReference type="NCBI Taxonomy" id="323621"/>
    <lineage>
        <taxon>Bacteria</taxon>
        <taxon>Pseudomonadati</taxon>
        <taxon>Pseudomonadota</taxon>
        <taxon>Alphaproteobacteria</taxon>
        <taxon>Hyphomicrobiales</taxon>
        <taxon>Rhizobiaceae</taxon>
        <taxon>Shinella</taxon>
    </lineage>
</organism>
<accession>A0A4R2CDQ5</accession>
<dbReference type="AlphaFoldDB" id="A0A4R2CDQ5"/>
<dbReference type="Gene3D" id="1.20.1440.110">
    <property type="entry name" value="acylaminoacyl peptidase"/>
    <property type="match status" value="1"/>
</dbReference>
<keyword evidence="3" id="KW-1185">Reference proteome</keyword>
<dbReference type="Pfam" id="PF06500">
    <property type="entry name" value="FrsA-like"/>
    <property type="match status" value="1"/>
</dbReference>
<protein>
    <submittedName>
        <fullName evidence="2">Alpha/beta hydrolase family protein DUF1100</fullName>
    </submittedName>
</protein>
<dbReference type="Proteomes" id="UP000295351">
    <property type="component" value="Unassembled WGS sequence"/>
</dbReference>
<dbReference type="InterPro" id="IPR050261">
    <property type="entry name" value="FrsA_esterase"/>
</dbReference>
<evidence type="ECO:0000313" key="3">
    <source>
        <dbReference type="Proteomes" id="UP000295351"/>
    </source>
</evidence>
<sequence length="355" mass="38090">MSETENRLLSVVEHWLPRMEVAGIPSATAKAVIDSAGVWENWLAAWSAEGDRHAGMGEAALARGRRITAGEAFARASLFYHFGQFMAFDDLDAKERVAALKVATFRKAAPLLELPGEPVEVPFEGGVLRGYLRRPAGQGPHPLALIIPGSDSTKEEFPAFERHFLLRGLATLSLDGPGQGEGRSHGHLRADIAPAVAATIEAIRDRPDLTGAVGLVGMAFGGFLALRAAATLEGLAAVVSINGFHDLGALWPTLPKVYQDNMTFALGGDDVIESARRFTLAGIEGPAVPALILHGGRDRIFPPSEAQKCADICRAGAELHVFPTGNHVCNNIPWMYRPLVADWLAERLKAERSQS</sequence>
<dbReference type="PANTHER" id="PTHR22946">
    <property type="entry name" value="DIENELACTONE HYDROLASE DOMAIN-CONTAINING PROTEIN-RELATED"/>
    <property type="match status" value="1"/>
</dbReference>
<proteinExistence type="predicted"/>
<comment type="caution">
    <text evidence="2">The sequence shown here is derived from an EMBL/GenBank/DDBJ whole genome shotgun (WGS) entry which is preliminary data.</text>
</comment>
<evidence type="ECO:0000256" key="1">
    <source>
        <dbReference type="ARBA" id="ARBA00022801"/>
    </source>
</evidence>
<dbReference type="EMBL" id="SLVX01000021">
    <property type="protein sequence ID" value="TCN37782.1"/>
    <property type="molecule type" value="Genomic_DNA"/>
</dbReference>
<dbReference type="InterPro" id="IPR010520">
    <property type="entry name" value="FrsA-like"/>
</dbReference>
<gene>
    <name evidence="2" type="ORF">EV665_12149</name>
</gene>
<dbReference type="Gene3D" id="3.40.50.1820">
    <property type="entry name" value="alpha/beta hydrolase"/>
    <property type="match status" value="1"/>
</dbReference>
<dbReference type="RefSeq" id="WP_133036071.1">
    <property type="nucleotide sequence ID" value="NZ_BAABEI010000002.1"/>
</dbReference>
<dbReference type="PANTHER" id="PTHR22946:SF12">
    <property type="entry name" value="CONIDIAL PIGMENT BIOSYNTHESIS PROTEIN AYG1 (AFU_ORTHOLOGUE AFUA_2G17550)"/>
    <property type="match status" value="1"/>
</dbReference>
<keyword evidence="1 2" id="KW-0378">Hydrolase</keyword>
<dbReference type="GO" id="GO:0016787">
    <property type="term" value="F:hydrolase activity"/>
    <property type="evidence" value="ECO:0007669"/>
    <property type="project" value="UniProtKB-KW"/>
</dbReference>
<reference evidence="2 3" key="1">
    <citation type="submission" date="2019-03" db="EMBL/GenBank/DDBJ databases">
        <title>Genomic Encyclopedia of Type Strains, Phase IV (KMG-IV): sequencing the most valuable type-strain genomes for metagenomic binning, comparative biology and taxonomic classification.</title>
        <authorList>
            <person name="Goeker M."/>
        </authorList>
    </citation>
    <scope>NUCLEOTIDE SEQUENCE [LARGE SCALE GENOMIC DNA]</scope>
    <source>
        <strain evidence="2 3">DSM 18401</strain>
    </source>
</reference>
<evidence type="ECO:0000313" key="2">
    <source>
        <dbReference type="EMBL" id="TCN37782.1"/>
    </source>
</evidence>